<dbReference type="PROSITE" id="PS50837">
    <property type="entry name" value="NACHT"/>
    <property type="match status" value="1"/>
</dbReference>
<dbReference type="OrthoDB" id="538223at2759"/>
<feature type="region of interest" description="Disordered" evidence="3">
    <location>
        <begin position="1"/>
        <end position="143"/>
    </location>
</feature>
<dbReference type="Pfam" id="PF24883">
    <property type="entry name" value="NPHP3_N"/>
    <property type="match status" value="1"/>
</dbReference>
<gene>
    <name evidence="5" type="ORF">BT63DRAFT_458310</name>
</gene>
<dbReference type="InterPro" id="IPR007111">
    <property type="entry name" value="NACHT_NTPase"/>
</dbReference>
<keyword evidence="1" id="KW-0677">Repeat</keyword>
<dbReference type="SUPFAM" id="SSF52540">
    <property type="entry name" value="P-loop containing nucleoside triphosphate hydrolases"/>
    <property type="match status" value="1"/>
</dbReference>
<dbReference type="PANTHER" id="PTHR10039:SF16">
    <property type="entry name" value="GPI INOSITOL-DEACYLASE"/>
    <property type="match status" value="1"/>
</dbReference>
<feature type="compositionally biased region" description="Polar residues" evidence="3">
    <location>
        <begin position="117"/>
        <end position="132"/>
    </location>
</feature>
<dbReference type="PANTHER" id="PTHR10039">
    <property type="entry name" value="AMELOGENIN"/>
    <property type="match status" value="1"/>
</dbReference>
<evidence type="ECO:0000256" key="3">
    <source>
        <dbReference type="SAM" id="MobiDB-lite"/>
    </source>
</evidence>
<dbReference type="SUPFAM" id="SSF50978">
    <property type="entry name" value="WD40 repeat-like"/>
    <property type="match status" value="1"/>
</dbReference>
<dbReference type="Proteomes" id="UP000799302">
    <property type="component" value="Unassembled WGS sequence"/>
</dbReference>
<feature type="compositionally biased region" description="Polar residues" evidence="3">
    <location>
        <begin position="39"/>
        <end position="57"/>
    </location>
</feature>
<keyword evidence="2" id="KW-0853">WD repeat</keyword>
<feature type="compositionally biased region" description="Basic and acidic residues" evidence="3">
    <location>
        <begin position="7"/>
        <end position="29"/>
    </location>
</feature>
<dbReference type="SMART" id="SM00320">
    <property type="entry name" value="WD40"/>
    <property type="match status" value="9"/>
</dbReference>
<dbReference type="InterPro" id="IPR056884">
    <property type="entry name" value="NPHP3-like_N"/>
</dbReference>
<dbReference type="InterPro" id="IPR031359">
    <property type="entry name" value="NACHT_N"/>
</dbReference>
<evidence type="ECO:0000313" key="5">
    <source>
        <dbReference type="EMBL" id="KAF2665945.1"/>
    </source>
</evidence>
<sequence>MSKFVKKFHDLTHRKERDEENAVQKDPHSKAGGTIVPAENQNVQKVVQPTASSSTHINVVEDKNAQQHDSLASRPPASVKATESPNSASIAAVAQNDAQTHDKHEPEPTTLLKPNESVLSSSTAPAADSSNDMAPDAEIGDERTANSFSQALWDDAYDSIKDEELLQNYNAVLRRYFEGDNKKDISVAEAIEISAKLNKRSERQRYMEDLVASGKARIEKSSKVSKVVGDVANGILVLKPVMEIVLKVPQAAPAALPWAGMLGNPGKATAANVDGMTHVVNRMEWYSLISENLLQPSKEDSRAASLNSILQNLTPRVVQLFQSILMFQMKSICSYYRNLGYNFLLQMVNHDDWEASKKSIIKAEEDLLRDWKKYDELKASKVSEELLELTGKVEALLGDISQTLGELIVEEKQMHSEEKISQCLRDLLLVSPMDNMDRIEDDKEKLVDAAYQWIFSNKEYTKFTNWTDLSLLQNRLLWIKGDAGTGKTMLLMGIIRQLSGSAAVFSPSLSYFFCQSKDKTTVPLNSLTAALRTLIWVLVMQQPKLIPHLQKQYESRGKKLFTNMDAQQAMLRIFENMLKDAEPVYFIVDALDECEEGLDAFIELIATSLYLSPNVRWLISSRREVNLVEKMMLQMKSGRLNKVPRKDGAISASLQEIHIQSQQERVTRYIDQKLDDLTRSEFGETYTEDILKVVKKEISQRTEDNLLWAYLVFEDLKIMGGDDAVKNITDYPPGLSKLYDHKMTNLRDGGTKHLEWCYDVLVITSLAYRPLALHEISALVPWSTKLHPRTIVSQCKAFVAINQDKLVTSVHKSARDYILDVYNEFNGGNIHGHVDIAECSLSALRTTLKTRNVYGLKHYGITKQDVKRPEQAKDPLAPIEYSCVYWAEHLCVVDYSDARRLEEVMKEVKLLEFLNECFLFWLESLSLLGQVAEGSRALRKLESIVKNQKSVNPGLLNSVDDAGQFILHNASMITRLPLQTYASALAFSPAGSSIREKQWRLRSPGIVDVKGSQRSWSHLMQTVMNDDKDIAPFVGVVFSHDNLSLATISNTGAIMTWDVITGQLKQAITSNTDHYSLRTETPEKFPECFPQGIDFSPDDSILAAISMTDTSVRLWNVETAKLEKTLENKENPDEPFHLVAFSPNGFFLATASNTQIQLWNLATTSCERVWTGITQAVAFSADSTLLATGLEESGSYPIKIWNAIAGDLEGSAMHGHRTAITTLAFSPDLEKKLLASGSDESSVRVWDISTCLQQDILEDKYEKFSNGAMKMLAFARDGKELVSWQQYGVSLWDMSTMRKVKKIADFAVTISPVAISADTKTVTACHGRSFKFWHTNVAGDNPSSGPGDSFLPSEHVFGMAFSPDGGKLALGTRQTVYIWDVVKNALDHILDKTWTMAFDKLFFSSDGMTLAVLLIEPDVDMDTNAIQLYDVRTKAKGPKLDWLKGTTVTISIDHSMLAAISTNESIQLWNMSASTGTKVRLPGTIHGKLAFSPNGRHLACLIGDTITIWDDSGACVNTLASVISEITRPDRIHYFAISPGCDNIAIVGNFWGYFPSRWNLGLVDRNGSVTNLGDVKLFYNKVAFSNSGGILAAQTGKDIQFWNVAVDPPELLCSVASSQHVSHLSFSADDSTLNTNMGPMKTPLGTNEVLTSDKGTKLAIQDGWIVQGEPLIWVPTEYRPDPLQDPVMVSGDRMVIAHNKEGCSLFHISSG</sequence>
<evidence type="ECO:0000313" key="6">
    <source>
        <dbReference type="Proteomes" id="UP000799302"/>
    </source>
</evidence>
<dbReference type="PROSITE" id="PS50082">
    <property type="entry name" value="WD_REPEATS_2"/>
    <property type="match status" value="1"/>
</dbReference>
<evidence type="ECO:0000256" key="1">
    <source>
        <dbReference type="ARBA" id="ARBA00022737"/>
    </source>
</evidence>
<dbReference type="Gene3D" id="3.40.50.300">
    <property type="entry name" value="P-loop containing nucleotide triphosphate hydrolases"/>
    <property type="match status" value="1"/>
</dbReference>
<dbReference type="EMBL" id="MU004239">
    <property type="protein sequence ID" value="KAF2665945.1"/>
    <property type="molecule type" value="Genomic_DNA"/>
</dbReference>
<proteinExistence type="predicted"/>
<dbReference type="InterPro" id="IPR001680">
    <property type="entry name" value="WD40_rpt"/>
</dbReference>
<dbReference type="Pfam" id="PF17100">
    <property type="entry name" value="NACHT_N"/>
    <property type="match status" value="1"/>
</dbReference>
<protein>
    <recommendedName>
        <fullName evidence="4">NACHT domain-containing protein</fullName>
    </recommendedName>
</protein>
<evidence type="ECO:0000256" key="2">
    <source>
        <dbReference type="PROSITE-ProRule" id="PRU00221"/>
    </source>
</evidence>
<keyword evidence="6" id="KW-1185">Reference proteome</keyword>
<dbReference type="Pfam" id="PF00400">
    <property type="entry name" value="WD40"/>
    <property type="match status" value="2"/>
</dbReference>
<name>A0A6A6U0W4_9PEZI</name>
<dbReference type="InterPro" id="IPR027417">
    <property type="entry name" value="P-loop_NTPase"/>
</dbReference>
<dbReference type="InterPro" id="IPR036322">
    <property type="entry name" value="WD40_repeat_dom_sf"/>
</dbReference>
<dbReference type="Gene3D" id="2.130.10.10">
    <property type="entry name" value="YVTN repeat-like/Quinoprotein amine dehydrogenase"/>
    <property type="match status" value="3"/>
</dbReference>
<feature type="repeat" description="WD" evidence="2">
    <location>
        <begin position="1213"/>
        <end position="1250"/>
    </location>
</feature>
<reference evidence="5" key="1">
    <citation type="journal article" date="2020" name="Stud. Mycol.">
        <title>101 Dothideomycetes genomes: a test case for predicting lifestyles and emergence of pathogens.</title>
        <authorList>
            <person name="Haridas S."/>
            <person name="Albert R."/>
            <person name="Binder M."/>
            <person name="Bloem J."/>
            <person name="Labutti K."/>
            <person name="Salamov A."/>
            <person name="Andreopoulos B."/>
            <person name="Baker S."/>
            <person name="Barry K."/>
            <person name="Bills G."/>
            <person name="Bluhm B."/>
            <person name="Cannon C."/>
            <person name="Castanera R."/>
            <person name="Culley D."/>
            <person name="Daum C."/>
            <person name="Ezra D."/>
            <person name="Gonzalez J."/>
            <person name="Henrissat B."/>
            <person name="Kuo A."/>
            <person name="Liang C."/>
            <person name="Lipzen A."/>
            <person name="Lutzoni F."/>
            <person name="Magnuson J."/>
            <person name="Mondo S."/>
            <person name="Nolan M."/>
            <person name="Ohm R."/>
            <person name="Pangilinan J."/>
            <person name="Park H.-J."/>
            <person name="Ramirez L."/>
            <person name="Alfaro M."/>
            <person name="Sun H."/>
            <person name="Tritt A."/>
            <person name="Yoshinaga Y."/>
            <person name="Zwiers L.-H."/>
            <person name="Turgeon B."/>
            <person name="Goodwin S."/>
            <person name="Spatafora J."/>
            <person name="Crous P."/>
            <person name="Grigoriev I."/>
        </authorList>
    </citation>
    <scope>NUCLEOTIDE SEQUENCE</scope>
    <source>
        <strain evidence="5">CBS 115976</strain>
    </source>
</reference>
<dbReference type="InterPro" id="IPR015943">
    <property type="entry name" value="WD40/YVTN_repeat-like_dom_sf"/>
</dbReference>
<feature type="domain" description="NACHT" evidence="4">
    <location>
        <begin position="475"/>
        <end position="622"/>
    </location>
</feature>
<dbReference type="SUPFAM" id="SSF82171">
    <property type="entry name" value="DPP6 N-terminal domain-like"/>
    <property type="match status" value="1"/>
</dbReference>
<organism evidence="5 6">
    <name type="scientific">Microthyrium microscopicum</name>
    <dbReference type="NCBI Taxonomy" id="703497"/>
    <lineage>
        <taxon>Eukaryota</taxon>
        <taxon>Fungi</taxon>
        <taxon>Dikarya</taxon>
        <taxon>Ascomycota</taxon>
        <taxon>Pezizomycotina</taxon>
        <taxon>Dothideomycetes</taxon>
        <taxon>Dothideomycetes incertae sedis</taxon>
        <taxon>Microthyriales</taxon>
        <taxon>Microthyriaceae</taxon>
        <taxon>Microthyrium</taxon>
    </lineage>
</organism>
<evidence type="ECO:0000259" key="4">
    <source>
        <dbReference type="PROSITE" id="PS50837"/>
    </source>
</evidence>
<dbReference type="PROSITE" id="PS50294">
    <property type="entry name" value="WD_REPEATS_REGION"/>
    <property type="match status" value="1"/>
</dbReference>
<accession>A0A6A6U0W4</accession>